<dbReference type="RefSeq" id="WP_240711704.1">
    <property type="nucleotide sequence ID" value="NZ_JAKVTV010000001.1"/>
</dbReference>
<protein>
    <submittedName>
        <fullName evidence="3">Glycosyltransferase</fullName>
    </submittedName>
</protein>
<feature type="domain" description="Glycosyl transferase family 1" evidence="1">
    <location>
        <begin position="170"/>
        <end position="316"/>
    </location>
</feature>
<dbReference type="Gene3D" id="3.40.50.2000">
    <property type="entry name" value="Glycogen Phosphorylase B"/>
    <property type="match status" value="2"/>
</dbReference>
<dbReference type="CDD" id="cd03811">
    <property type="entry name" value="GT4_GT28_WabH-like"/>
    <property type="match status" value="1"/>
</dbReference>
<gene>
    <name evidence="3" type="ORF">ML462_00125</name>
</gene>
<reference evidence="3" key="1">
    <citation type="submission" date="2022-03" db="EMBL/GenBank/DDBJ databases">
        <title>Gramella crocea sp. nov., isolated from activated sludge of a seafood processing plant.</title>
        <authorList>
            <person name="Zhang X."/>
        </authorList>
    </citation>
    <scope>NUCLEOTIDE SEQUENCE</scope>
    <source>
        <strain evidence="3">YJ019</strain>
    </source>
</reference>
<dbReference type="SUPFAM" id="SSF53756">
    <property type="entry name" value="UDP-Glycosyltransferase/glycogen phosphorylase"/>
    <property type="match status" value="1"/>
</dbReference>
<dbReference type="PANTHER" id="PTHR12526">
    <property type="entry name" value="GLYCOSYLTRANSFERASE"/>
    <property type="match status" value="1"/>
</dbReference>
<proteinExistence type="predicted"/>
<evidence type="ECO:0000259" key="1">
    <source>
        <dbReference type="Pfam" id="PF00534"/>
    </source>
</evidence>
<evidence type="ECO:0000259" key="2">
    <source>
        <dbReference type="Pfam" id="PF13439"/>
    </source>
</evidence>
<comment type="caution">
    <text evidence="3">The sequence shown here is derived from an EMBL/GenBank/DDBJ whole genome shotgun (WGS) entry which is preliminary data.</text>
</comment>
<dbReference type="InterPro" id="IPR001296">
    <property type="entry name" value="Glyco_trans_1"/>
</dbReference>
<accession>A0A9X1V254</accession>
<evidence type="ECO:0000313" key="3">
    <source>
        <dbReference type="EMBL" id="MCH4821564.1"/>
    </source>
</evidence>
<name>A0A9X1V254_9FLAO</name>
<dbReference type="Pfam" id="PF00534">
    <property type="entry name" value="Glycos_transf_1"/>
    <property type="match status" value="1"/>
</dbReference>
<evidence type="ECO:0000313" key="4">
    <source>
        <dbReference type="Proteomes" id="UP001139226"/>
    </source>
</evidence>
<dbReference type="AlphaFoldDB" id="A0A9X1V254"/>
<sequence>MRILQLIDTLRIGGAERTAVNFANSLVEFGHESFLVTTREKGDFVDLLKSRVFYKHIKKKNTLDLVALHKLRTYIRENKIEIIHAHGTSWFFAVLSKLAGARIKIIWHNHFGDSQNMPLYRLSILKLFSSNFNGIISVNHDLSIWADRHLNCSKSLNLPNFVVFTEGKQSKAREFNNLVCLANLKPVKNHPILLKACDLVYEEIGIKLHIIGVDLNDSYSSFLIKEFEKRQYVIFHGGIIDPQPILSKMNIGILCSKSEGLPLALLEYGVAGLSVISTNVGACSDVIGDNGQVVSTNDYRALANSIKVYLTNKERYLRDSLNFKNGIFDHYSSEKVIPTYLEFCLNL</sequence>
<feature type="domain" description="Glycosyltransferase subfamily 4-like N-terminal" evidence="2">
    <location>
        <begin position="12"/>
        <end position="142"/>
    </location>
</feature>
<keyword evidence="4" id="KW-1185">Reference proteome</keyword>
<dbReference type="GO" id="GO:0016757">
    <property type="term" value="F:glycosyltransferase activity"/>
    <property type="evidence" value="ECO:0007669"/>
    <property type="project" value="UniProtKB-ARBA"/>
</dbReference>
<dbReference type="Proteomes" id="UP001139226">
    <property type="component" value="Unassembled WGS sequence"/>
</dbReference>
<dbReference type="Pfam" id="PF13439">
    <property type="entry name" value="Glyco_transf_4"/>
    <property type="match status" value="1"/>
</dbReference>
<dbReference type="InterPro" id="IPR028098">
    <property type="entry name" value="Glyco_trans_4-like_N"/>
</dbReference>
<dbReference type="PANTHER" id="PTHR12526:SF627">
    <property type="entry name" value="D-RHAMNOSYLTRANSFERASE WBPZ"/>
    <property type="match status" value="1"/>
</dbReference>
<dbReference type="EMBL" id="JAKVTV010000001">
    <property type="protein sequence ID" value="MCH4821564.1"/>
    <property type="molecule type" value="Genomic_DNA"/>
</dbReference>
<organism evidence="3 4">
    <name type="scientific">Christiangramia lutea</name>
    <dbReference type="NCBI Taxonomy" id="1607951"/>
    <lineage>
        <taxon>Bacteria</taxon>
        <taxon>Pseudomonadati</taxon>
        <taxon>Bacteroidota</taxon>
        <taxon>Flavobacteriia</taxon>
        <taxon>Flavobacteriales</taxon>
        <taxon>Flavobacteriaceae</taxon>
        <taxon>Christiangramia</taxon>
    </lineage>
</organism>